<reference evidence="2 3" key="1">
    <citation type="submission" date="2021-03" db="EMBL/GenBank/DDBJ databases">
        <title>Fibrella sp. HMF5405 genome sequencing and assembly.</title>
        <authorList>
            <person name="Kang H."/>
            <person name="Kim H."/>
            <person name="Bae S."/>
            <person name="Joh K."/>
        </authorList>
    </citation>
    <scope>NUCLEOTIDE SEQUENCE [LARGE SCALE GENOMIC DNA]</scope>
    <source>
        <strain evidence="2 3">HMF5405</strain>
    </source>
</reference>
<comment type="caution">
    <text evidence="2">The sequence shown here is derived from an EMBL/GenBank/DDBJ whole genome shotgun (WGS) entry which is preliminary data.</text>
</comment>
<gene>
    <name evidence="2" type="ORF">J2I46_10445</name>
</gene>
<dbReference type="CDD" id="cd05327">
    <property type="entry name" value="retinol-DH_like_SDR_c_like"/>
    <property type="match status" value="1"/>
</dbReference>
<dbReference type="EMBL" id="JAFMYW010000002">
    <property type="protein sequence ID" value="MBO0949003.1"/>
    <property type="molecule type" value="Genomic_DNA"/>
</dbReference>
<dbReference type="Proteomes" id="UP000664628">
    <property type="component" value="Unassembled WGS sequence"/>
</dbReference>
<sequence>MTASRICVITGANSGIGKITAQELARKGFGIVMLCRNLDKARPVQQQIQAANPTVIIDLIQCDVASMASVRAAAKQIQDRYDHIDVLINNAGLYIDKEQYSPDGYELTFATNHLGAFLLTNLLLGLLRKGQDARVVTVSSEAHRLAGTFRIDELARPKSYGAMKAYGKSKLCNILFANELANRLMDDGITSNSLHPGTVSTNFAADSGAVFGAILSLARPFLKTPEQGAATSIFLAASPQVNHVTGLYFDDSKPKTPTKDAQNNFYAKRLWDMSTELAGL</sequence>
<dbReference type="InterPro" id="IPR002347">
    <property type="entry name" value="SDR_fam"/>
</dbReference>
<dbReference type="Pfam" id="PF00106">
    <property type="entry name" value="adh_short"/>
    <property type="match status" value="1"/>
</dbReference>
<keyword evidence="3" id="KW-1185">Reference proteome</keyword>
<dbReference type="PANTHER" id="PTHR43157">
    <property type="entry name" value="PHOSPHATIDYLINOSITOL-GLYCAN BIOSYNTHESIS CLASS F PROTEIN-RELATED"/>
    <property type="match status" value="1"/>
</dbReference>
<dbReference type="InterPro" id="IPR036291">
    <property type="entry name" value="NAD(P)-bd_dom_sf"/>
</dbReference>
<dbReference type="RefSeq" id="WP_207328940.1">
    <property type="nucleotide sequence ID" value="NZ_JAFMYW010000002.1"/>
</dbReference>
<evidence type="ECO:0000256" key="1">
    <source>
        <dbReference type="ARBA" id="ARBA00023002"/>
    </source>
</evidence>
<evidence type="ECO:0000313" key="3">
    <source>
        <dbReference type="Proteomes" id="UP000664628"/>
    </source>
</evidence>
<name>A0ABS3JHW9_9BACT</name>
<dbReference type="PANTHER" id="PTHR43157:SF31">
    <property type="entry name" value="PHOSPHATIDYLINOSITOL-GLYCAN BIOSYNTHESIS CLASS F PROTEIN"/>
    <property type="match status" value="1"/>
</dbReference>
<dbReference type="PRINTS" id="PR00081">
    <property type="entry name" value="GDHRDH"/>
</dbReference>
<dbReference type="Gene3D" id="3.40.50.720">
    <property type="entry name" value="NAD(P)-binding Rossmann-like Domain"/>
    <property type="match status" value="1"/>
</dbReference>
<protein>
    <submittedName>
        <fullName evidence="2">SDR family oxidoreductase</fullName>
    </submittedName>
</protein>
<accession>A0ABS3JHW9</accession>
<proteinExistence type="predicted"/>
<organism evidence="2 3">
    <name type="scientific">Fibrella forsythiae</name>
    <dbReference type="NCBI Taxonomy" id="2817061"/>
    <lineage>
        <taxon>Bacteria</taxon>
        <taxon>Pseudomonadati</taxon>
        <taxon>Bacteroidota</taxon>
        <taxon>Cytophagia</taxon>
        <taxon>Cytophagales</taxon>
        <taxon>Spirosomataceae</taxon>
        <taxon>Fibrella</taxon>
    </lineage>
</organism>
<keyword evidence="1" id="KW-0560">Oxidoreductase</keyword>
<evidence type="ECO:0000313" key="2">
    <source>
        <dbReference type="EMBL" id="MBO0949003.1"/>
    </source>
</evidence>
<dbReference type="SUPFAM" id="SSF51735">
    <property type="entry name" value="NAD(P)-binding Rossmann-fold domains"/>
    <property type="match status" value="1"/>
</dbReference>